<evidence type="ECO:0000259" key="6">
    <source>
        <dbReference type="Pfam" id="PF01494"/>
    </source>
</evidence>
<comment type="similarity">
    <text evidence="1">Belongs to the paxM FAD-dependent monooxygenase family.</text>
</comment>
<dbReference type="Pfam" id="PF01494">
    <property type="entry name" value="FAD_binding_3"/>
    <property type="match status" value="1"/>
</dbReference>
<evidence type="ECO:0000256" key="3">
    <source>
        <dbReference type="ARBA" id="ARBA00022827"/>
    </source>
</evidence>
<keyword evidence="5" id="KW-0503">Monooxygenase</keyword>
<keyword evidence="8" id="KW-1185">Reference proteome</keyword>
<evidence type="ECO:0000313" key="8">
    <source>
        <dbReference type="Proteomes" id="UP001498476"/>
    </source>
</evidence>
<keyword evidence="4" id="KW-0560">Oxidoreductase</keyword>
<reference evidence="7 8" key="1">
    <citation type="journal article" date="2025" name="Microbiol. Resour. Announc.">
        <title>Draft genome sequences for Neonectria magnoliae and Neonectria punicea, canker pathogens of Liriodendron tulipifera and Acer saccharum in West Virginia.</title>
        <authorList>
            <person name="Petronek H.M."/>
            <person name="Kasson M.T."/>
            <person name="Metheny A.M."/>
            <person name="Stauder C.M."/>
            <person name="Lovett B."/>
            <person name="Lynch S.C."/>
            <person name="Garnas J.R."/>
            <person name="Kasson L.R."/>
            <person name="Stajich J.E."/>
        </authorList>
    </citation>
    <scope>NUCLEOTIDE SEQUENCE [LARGE SCALE GENOMIC DNA]</scope>
    <source>
        <strain evidence="7 8">NRRL 64653</strain>
    </source>
</reference>
<evidence type="ECO:0000313" key="7">
    <source>
        <dbReference type="EMBL" id="KAK7413959.1"/>
    </source>
</evidence>
<comment type="caution">
    <text evidence="7">The sequence shown here is derived from an EMBL/GenBank/DDBJ whole genome shotgun (WGS) entry which is preliminary data.</text>
</comment>
<dbReference type="InterPro" id="IPR050493">
    <property type="entry name" value="FAD-dep_Monooxygenase_BioMet"/>
</dbReference>
<evidence type="ECO:0000256" key="2">
    <source>
        <dbReference type="ARBA" id="ARBA00022630"/>
    </source>
</evidence>
<organism evidence="7 8">
    <name type="scientific">Neonectria punicea</name>
    <dbReference type="NCBI Taxonomy" id="979145"/>
    <lineage>
        <taxon>Eukaryota</taxon>
        <taxon>Fungi</taxon>
        <taxon>Dikarya</taxon>
        <taxon>Ascomycota</taxon>
        <taxon>Pezizomycotina</taxon>
        <taxon>Sordariomycetes</taxon>
        <taxon>Hypocreomycetidae</taxon>
        <taxon>Hypocreales</taxon>
        <taxon>Nectriaceae</taxon>
        <taxon>Neonectria</taxon>
    </lineage>
</organism>
<evidence type="ECO:0000256" key="1">
    <source>
        <dbReference type="ARBA" id="ARBA00007992"/>
    </source>
</evidence>
<evidence type="ECO:0000256" key="5">
    <source>
        <dbReference type="ARBA" id="ARBA00023033"/>
    </source>
</evidence>
<dbReference type="InterPro" id="IPR036188">
    <property type="entry name" value="FAD/NAD-bd_sf"/>
</dbReference>
<dbReference type="InterPro" id="IPR002938">
    <property type="entry name" value="FAD-bd"/>
</dbReference>
<keyword evidence="3" id="KW-0274">FAD</keyword>
<dbReference type="PANTHER" id="PTHR13789">
    <property type="entry name" value="MONOOXYGENASE"/>
    <property type="match status" value="1"/>
</dbReference>
<accession>A0ABR1GZA8</accession>
<protein>
    <recommendedName>
        <fullName evidence="6">FAD-binding domain-containing protein</fullName>
    </recommendedName>
</protein>
<name>A0ABR1GZA8_9HYPO</name>
<feature type="domain" description="FAD-binding" evidence="6">
    <location>
        <begin position="168"/>
        <end position="347"/>
    </location>
</feature>
<dbReference type="PRINTS" id="PR00420">
    <property type="entry name" value="RNGMNOXGNASE"/>
</dbReference>
<proteinExistence type="inferred from homology"/>
<dbReference type="Gene3D" id="3.50.50.60">
    <property type="entry name" value="FAD/NAD(P)-binding domain"/>
    <property type="match status" value="1"/>
</dbReference>
<dbReference type="PANTHER" id="PTHR13789:SF309">
    <property type="entry name" value="PUTATIVE (AFU_ORTHOLOGUE AFUA_6G14510)-RELATED"/>
    <property type="match status" value="1"/>
</dbReference>
<evidence type="ECO:0000256" key="4">
    <source>
        <dbReference type="ARBA" id="ARBA00023002"/>
    </source>
</evidence>
<dbReference type="Proteomes" id="UP001498476">
    <property type="component" value="Unassembled WGS sequence"/>
</dbReference>
<sequence length="442" mass="49258">MKIAIVGCGLAGMSAYLAFLKFLPGDHEVIIYEWRSPQPSEDPLTKHLDSSQAVAPQGGAIGISANGMRVLRKLDPAVHRTMQERGFFYETLRLRSSSGWDLSVVSRRQRADDVTMIMARQIAWQALREAIPDAHVVTKKAIKVIRRGQSGNSKPVIIFADGDSKEFDLVVGADGVHSTVRKQIFSDKGLDCSAVFSQRCGIWGFMPMPIPKEVAETKSVVIVLGHCASMGYSAYRPTKDDSLTWWSLYETKEPPSQKEVPREFVPTLLQEMCGHWEEENVQKVLRKASAPFVYPIWTVPELPTWGDGGVVLVGDAAHAMTPDIGQGTSQAFEDSEALGMFLGCALQKSNISDDDAVDLAVKGLYESRQPRLSKIKLLNAQAQSKGVKRNIWAQRLMFFCIWIMPKLAWLRNIVYGGGHKTDEILYGWDVEEETRKVVERSD</sequence>
<gene>
    <name evidence="7" type="ORF">QQX98_007142</name>
</gene>
<keyword evidence="2" id="KW-0285">Flavoprotein</keyword>
<dbReference type="EMBL" id="JAZAVJ010000114">
    <property type="protein sequence ID" value="KAK7413959.1"/>
    <property type="molecule type" value="Genomic_DNA"/>
</dbReference>
<dbReference type="SUPFAM" id="SSF51905">
    <property type="entry name" value="FAD/NAD(P)-binding domain"/>
    <property type="match status" value="1"/>
</dbReference>